<proteinExistence type="predicted"/>
<dbReference type="EMBL" id="OX459938">
    <property type="protein sequence ID" value="CAI9160155.1"/>
    <property type="molecule type" value="Genomic_DNA"/>
</dbReference>
<organism evidence="1 2">
    <name type="scientific">Rangifer tarandus platyrhynchus</name>
    <name type="common">Svalbard reindeer</name>
    <dbReference type="NCBI Taxonomy" id="3082113"/>
    <lineage>
        <taxon>Eukaryota</taxon>
        <taxon>Metazoa</taxon>
        <taxon>Chordata</taxon>
        <taxon>Craniata</taxon>
        <taxon>Vertebrata</taxon>
        <taxon>Euteleostomi</taxon>
        <taxon>Mammalia</taxon>
        <taxon>Eutheria</taxon>
        <taxon>Laurasiatheria</taxon>
        <taxon>Artiodactyla</taxon>
        <taxon>Ruminantia</taxon>
        <taxon>Pecora</taxon>
        <taxon>Cervidae</taxon>
        <taxon>Odocoileinae</taxon>
        <taxon>Rangifer</taxon>
    </lineage>
</organism>
<reference evidence="1" key="1">
    <citation type="submission" date="2023-04" db="EMBL/GenBank/DDBJ databases">
        <authorList>
            <consortium name="ELIXIR-Norway"/>
        </authorList>
    </citation>
    <scope>NUCLEOTIDE SEQUENCE [LARGE SCALE GENOMIC DNA]</scope>
</reference>
<dbReference type="Proteomes" id="UP001176941">
    <property type="component" value="Chromosome 2"/>
</dbReference>
<evidence type="ECO:0000313" key="2">
    <source>
        <dbReference type="Proteomes" id="UP001176941"/>
    </source>
</evidence>
<name>A0ABN8YEY9_RANTA</name>
<gene>
    <name evidence="1" type="ORF">MRATA1EN1_LOCUS9117</name>
</gene>
<keyword evidence="2" id="KW-1185">Reference proteome</keyword>
<evidence type="ECO:0000313" key="1">
    <source>
        <dbReference type="EMBL" id="CAI9160155.1"/>
    </source>
</evidence>
<protein>
    <submittedName>
        <fullName evidence="1">Uncharacterized protein</fullName>
    </submittedName>
</protein>
<sequence>MPAFLIRKEVTTHVSFLLESKCCLESEQFGLNRLYQSKTWIKKGKLWRTSPHPTPQKDLACKNVNPYLRLSPTQYSPLHQPSPVSVRVLPDETAREACSSRNGRKSQSLGSVKVCIDLQESGFPDGPGPHYL</sequence>
<accession>A0ABN8YEY9</accession>